<dbReference type="InterPro" id="IPR036770">
    <property type="entry name" value="Ankyrin_rpt-contain_sf"/>
</dbReference>
<dbReference type="Gene3D" id="3.40.50.1580">
    <property type="entry name" value="Nucleoside phosphorylase domain"/>
    <property type="match status" value="1"/>
</dbReference>
<dbReference type="Pfam" id="PF22939">
    <property type="entry name" value="WHD_GPIID"/>
    <property type="match status" value="1"/>
</dbReference>
<protein>
    <submittedName>
        <fullName evidence="6">Ankyrin repeat domain-containing protein 50</fullName>
    </submittedName>
</protein>
<dbReference type="SMART" id="SM00248">
    <property type="entry name" value="ANK"/>
    <property type="match status" value="10"/>
</dbReference>
<evidence type="ECO:0000313" key="6">
    <source>
        <dbReference type="EMBL" id="KAF3074427.1"/>
    </source>
</evidence>
<dbReference type="InterPro" id="IPR002110">
    <property type="entry name" value="Ankyrin_rpt"/>
</dbReference>
<dbReference type="PANTHER" id="PTHR24173">
    <property type="entry name" value="ANKYRIN REPEAT CONTAINING"/>
    <property type="match status" value="1"/>
</dbReference>
<dbReference type="Pfam" id="PF12796">
    <property type="entry name" value="Ank_2"/>
    <property type="match status" value="3"/>
</dbReference>
<evidence type="ECO:0000256" key="2">
    <source>
        <dbReference type="ARBA" id="ARBA00023043"/>
    </source>
</evidence>
<feature type="repeat" description="ANK" evidence="3">
    <location>
        <begin position="998"/>
        <end position="1030"/>
    </location>
</feature>
<keyword evidence="2 3" id="KW-0040">ANK repeat</keyword>
<evidence type="ECO:0000259" key="5">
    <source>
        <dbReference type="Pfam" id="PF24883"/>
    </source>
</evidence>
<dbReference type="Pfam" id="PF24883">
    <property type="entry name" value="NPHP3_N"/>
    <property type="match status" value="1"/>
</dbReference>
<dbReference type="InterPro" id="IPR054471">
    <property type="entry name" value="GPIID_WHD"/>
</dbReference>
<dbReference type="GO" id="GO:0003824">
    <property type="term" value="F:catalytic activity"/>
    <property type="evidence" value="ECO:0007669"/>
    <property type="project" value="InterPro"/>
</dbReference>
<feature type="repeat" description="ANK" evidence="3">
    <location>
        <begin position="1068"/>
        <end position="1100"/>
    </location>
</feature>
<dbReference type="InterPro" id="IPR035994">
    <property type="entry name" value="Nucleoside_phosphorylase_sf"/>
</dbReference>
<sequence>MSKKLSHDDYTVGWICPLEVEQVAALEMLDEEHVRLPQPPTDHNVYSLGSISGINIVVAGLYQAGNSQAATVATQLRMTFPNIRFGLLVGIGGGIPVKTDNGMIRLGDIVVSKPSGIHSGAIQYDHGKARDGVFERIGSLAPPPAVLLNAAQDLGARRARSRKDPLEDNIKRIDTSIRGLRKYKYPGADRDYLYLPNHIHSQSGLLCEECGCSESQRIKRDREDEGYLVVHRGTIASGELVIKNALLRDLLAQEHGLLCFETEAAGALADFPCLVIRGISDYCDSHKNNEWHGYAAAAAAAYARQLFFHMPIDETQHNHDIHHGGIRQDHLEEPNVLNWLTTLDVGQTQSDYLALRQPGTGQWLLNSSDFQEWLYGNLQTLFCVGLPGSGKTVLASMVIDELTRRFGNDREVGIAYEFCNFRRQDEQKDGGILFSMLRVMVKSCSTIPENIIAMHKQHKRQGTRPTFEEIMVILQAVIAKHSRVFIVIDALDEYPVTGIHRTRFLSEIFRLQRSAGGSVKILATSRPIPEIVEEFETSTQLKVRASDEDIRRYVDGHLPSLPSFIRKSVELQEEVQTAIIKAVDGMFLLAQFHVESLIGKRSIKAIRAALKKLPTGTCAYDQVYDDAMERIYGSNKEKRELAKESLIWISCALQPLKTIELQHALAVEIGEYQLDEENLPDIMDIVSVCAGLVTVDEENDVIRLVHYTAQEYFNENWDKWFKDADAYICGVCVNYLAFDVFGRESCITHTDLKMRLEQNPLYDYAATYWGSHARRQQGANTEQILEFLRRPKQVEASTQILLIRDQYFASQVAQHDHESLPSSGLNKFHIVSYFGLYEAARDILLFSESTHGDKAGIDAKDIIGQTPLILAVFKRHIHIVQMLIASDSVDINSRDFNGTTPLFHAVYNSDEEIVKLLVESGKADVFKEACDITAFWLAIHIGSPRVVKLLVDAAGAALDVKDIGDGTALKVAAELGIKSSVEALLDSKMVNMDGRDAKGRTCLSWAAAEGHEEVVRLLLDRGAISDINGRDLKGWTAFSRAAAAGHDSVVRLLLERGANSEIDAKDADGLTSLSKAAFWGQDAVMRLLLAWGANIESEDNTKRTPLLWAAARGQTSAVQILLEAGSDSTATESSGLTPLHLASFHGHFDVVKLLLQQPRVMCNTRDADGRSPLFHASWRGHKLVFSLLANHPMADLRCEDNYGITLLSAALRNSHEEIVDLILLGLGGCTDILNKPDRSLSWRPNNEEDLQRSSHLLRYRQSSDEHPNTNETLNRSLVSFDEDSIFCKQ</sequence>
<dbReference type="SUPFAM" id="SSF48403">
    <property type="entry name" value="Ankyrin repeat"/>
    <property type="match status" value="1"/>
</dbReference>
<dbReference type="Pfam" id="PF00023">
    <property type="entry name" value="Ank"/>
    <property type="match status" value="1"/>
</dbReference>
<dbReference type="SUPFAM" id="SSF53167">
    <property type="entry name" value="Purine and uridine phosphorylases"/>
    <property type="match status" value="1"/>
</dbReference>
<evidence type="ECO:0000259" key="4">
    <source>
        <dbReference type="Pfam" id="PF22939"/>
    </source>
</evidence>
<feature type="repeat" description="ANK" evidence="3">
    <location>
        <begin position="1033"/>
        <end position="1065"/>
    </location>
</feature>
<gene>
    <name evidence="6" type="ORF">CFAM422_003604</name>
</gene>
<feature type="domain" description="GPI inositol-deacylase winged helix" evidence="4">
    <location>
        <begin position="637"/>
        <end position="715"/>
    </location>
</feature>
<dbReference type="SUPFAM" id="SSF52540">
    <property type="entry name" value="P-loop containing nucleoside triphosphate hydrolases"/>
    <property type="match status" value="1"/>
</dbReference>
<dbReference type="GO" id="GO:0009116">
    <property type="term" value="P:nucleoside metabolic process"/>
    <property type="evidence" value="ECO:0007669"/>
    <property type="project" value="InterPro"/>
</dbReference>
<dbReference type="PANTHER" id="PTHR24173:SF74">
    <property type="entry name" value="ANKYRIN REPEAT DOMAIN-CONTAINING PROTEIN 16"/>
    <property type="match status" value="1"/>
</dbReference>
<reference evidence="6 7" key="1">
    <citation type="submission" date="2018-06" db="EMBL/GenBank/DDBJ databases">
        <title>Genome analysis of cellulolytic fungus Trichoderma lentiforme CFAM-422.</title>
        <authorList>
            <person name="Steindorff A.S."/>
            <person name="Formighieri E.F."/>
            <person name="Midorikawa G.E.O."/>
            <person name="Tamietti M.S."/>
            <person name="Ramos E.Z."/>
            <person name="Silva A.S."/>
            <person name="Bon E.P.S."/>
            <person name="Mendes T.D."/>
            <person name="Damaso M.C.T."/>
            <person name="Favaro L.C.L."/>
        </authorList>
    </citation>
    <scope>NUCLEOTIDE SEQUENCE [LARGE SCALE GENOMIC DNA]</scope>
    <source>
        <strain evidence="6 7">CFAM-422</strain>
    </source>
</reference>
<feature type="repeat" description="ANK" evidence="3">
    <location>
        <begin position="1134"/>
        <end position="1156"/>
    </location>
</feature>
<evidence type="ECO:0000256" key="3">
    <source>
        <dbReference type="PROSITE-ProRule" id="PRU00023"/>
    </source>
</evidence>
<dbReference type="InterPro" id="IPR056884">
    <property type="entry name" value="NPHP3-like_N"/>
</dbReference>
<evidence type="ECO:0000256" key="1">
    <source>
        <dbReference type="ARBA" id="ARBA00022737"/>
    </source>
</evidence>
<dbReference type="EMBL" id="QLNT01000005">
    <property type="protein sequence ID" value="KAF3074427.1"/>
    <property type="molecule type" value="Genomic_DNA"/>
</dbReference>
<accession>A0A9P4XM83</accession>
<dbReference type="PROSITE" id="PS50297">
    <property type="entry name" value="ANK_REP_REGION"/>
    <property type="match status" value="6"/>
</dbReference>
<feature type="domain" description="Nephrocystin 3-like N-terminal" evidence="5">
    <location>
        <begin position="359"/>
        <end position="526"/>
    </location>
</feature>
<dbReference type="Gene3D" id="3.40.50.300">
    <property type="entry name" value="P-loop containing nucleotide triphosphate hydrolases"/>
    <property type="match status" value="1"/>
</dbReference>
<keyword evidence="7" id="KW-1185">Reference proteome</keyword>
<dbReference type="InterPro" id="IPR027417">
    <property type="entry name" value="P-loop_NTPase"/>
</dbReference>
<feature type="repeat" description="ANK" evidence="3">
    <location>
        <begin position="897"/>
        <end position="921"/>
    </location>
</feature>
<comment type="caution">
    <text evidence="6">The sequence shown here is derived from an EMBL/GenBank/DDBJ whole genome shotgun (WGS) entry which is preliminary data.</text>
</comment>
<dbReference type="Proteomes" id="UP000801864">
    <property type="component" value="Unassembled WGS sequence"/>
</dbReference>
<keyword evidence="1" id="KW-0677">Repeat</keyword>
<organism evidence="6 7">
    <name type="scientific">Trichoderma lentiforme</name>
    <dbReference type="NCBI Taxonomy" id="1567552"/>
    <lineage>
        <taxon>Eukaryota</taxon>
        <taxon>Fungi</taxon>
        <taxon>Dikarya</taxon>
        <taxon>Ascomycota</taxon>
        <taxon>Pezizomycotina</taxon>
        <taxon>Sordariomycetes</taxon>
        <taxon>Hypocreomycetidae</taxon>
        <taxon>Hypocreales</taxon>
        <taxon>Hypocreaceae</taxon>
        <taxon>Trichoderma</taxon>
    </lineage>
</organism>
<dbReference type="PROSITE" id="PS50088">
    <property type="entry name" value="ANK_REPEAT"/>
    <property type="match status" value="6"/>
</dbReference>
<proteinExistence type="predicted"/>
<feature type="repeat" description="ANK" evidence="3">
    <location>
        <begin position="1101"/>
        <end position="1133"/>
    </location>
</feature>
<evidence type="ECO:0000313" key="7">
    <source>
        <dbReference type="Proteomes" id="UP000801864"/>
    </source>
</evidence>
<dbReference type="Gene3D" id="1.25.40.20">
    <property type="entry name" value="Ankyrin repeat-containing domain"/>
    <property type="match status" value="2"/>
</dbReference>
<name>A0A9P4XM83_9HYPO</name>